<reference evidence="1" key="1">
    <citation type="journal article" date="2014" name="Front. Microbiol.">
        <title>High frequency of phylogenetically diverse reductive dehalogenase-homologous genes in deep subseafloor sedimentary metagenomes.</title>
        <authorList>
            <person name="Kawai M."/>
            <person name="Futagami T."/>
            <person name="Toyoda A."/>
            <person name="Takaki Y."/>
            <person name="Nishi S."/>
            <person name="Hori S."/>
            <person name="Arai W."/>
            <person name="Tsubouchi T."/>
            <person name="Morono Y."/>
            <person name="Uchiyama I."/>
            <person name="Ito T."/>
            <person name="Fujiyama A."/>
            <person name="Inagaki F."/>
            <person name="Takami H."/>
        </authorList>
    </citation>
    <scope>NUCLEOTIDE SEQUENCE</scope>
    <source>
        <strain evidence="1">Expedition CK06-06</strain>
    </source>
</reference>
<organism evidence="1">
    <name type="scientific">marine sediment metagenome</name>
    <dbReference type="NCBI Taxonomy" id="412755"/>
    <lineage>
        <taxon>unclassified sequences</taxon>
        <taxon>metagenomes</taxon>
        <taxon>ecological metagenomes</taxon>
    </lineage>
</organism>
<gene>
    <name evidence="1" type="ORF">S12H4_54571</name>
</gene>
<accession>X1U185</accession>
<dbReference type="EMBL" id="BARW01034896">
    <property type="protein sequence ID" value="GAJ11328.1"/>
    <property type="molecule type" value="Genomic_DNA"/>
</dbReference>
<name>X1U185_9ZZZZ</name>
<dbReference type="AlphaFoldDB" id="X1U185"/>
<proteinExistence type="predicted"/>
<protein>
    <submittedName>
        <fullName evidence="1">Uncharacterized protein</fullName>
    </submittedName>
</protein>
<evidence type="ECO:0000313" key="1">
    <source>
        <dbReference type="EMBL" id="GAJ11328.1"/>
    </source>
</evidence>
<feature type="non-terminal residue" evidence="1">
    <location>
        <position position="172"/>
    </location>
</feature>
<comment type="caution">
    <text evidence="1">The sequence shown here is derived from an EMBL/GenBank/DDBJ whole genome shotgun (WGS) entry which is preliminary data.</text>
</comment>
<sequence>MNKILPVHHSLTDWDFQDDLVFCGLSADQFVSPPTSIRMLNPAAPAEFSAVLCRVPATLCLPQGEVRTWIYEHYKMQHVSFFRNQAPLGTSNYGWGYLVFLNGTVSQLNRYWGSVFVTVDSSTCQTFSDTWTHYRTFWYNGLTPGEEEALCVDLYREIDSEWVKEGETLYHT</sequence>